<dbReference type="Proteomes" id="UP000242915">
    <property type="component" value="Unassembled WGS sequence"/>
</dbReference>
<keyword evidence="6" id="KW-1185">Reference proteome</keyword>
<dbReference type="AlphaFoldDB" id="A0A239DLH7"/>
<feature type="active site" description="Proton donor" evidence="2">
    <location>
        <position position="47"/>
    </location>
</feature>
<feature type="short sequence motif" description="HXTX 2" evidence="2">
    <location>
        <begin position="131"/>
        <end position="134"/>
    </location>
</feature>
<name>A0A239DLH7_9PSED</name>
<dbReference type="InterPro" id="IPR004175">
    <property type="entry name" value="RNA_CPDase"/>
</dbReference>
<dbReference type="GO" id="GO:0016874">
    <property type="term" value="F:ligase activity"/>
    <property type="evidence" value="ECO:0007669"/>
    <property type="project" value="UniProtKB-KW"/>
</dbReference>
<dbReference type="Gene3D" id="3.90.1140.10">
    <property type="entry name" value="Cyclic phosphodiesterase"/>
    <property type="match status" value="1"/>
</dbReference>
<gene>
    <name evidence="5" type="ORF">SAMN05216255_2296</name>
</gene>
<proteinExistence type="inferred from homology"/>
<dbReference type="RefSeq" id="WP_089359803.1">
    <property type="nucleotide sequence ID" value="NZ_FZOG01000002.1"/>
</dbReference>
<feature type="short sequence motif" description="HXTX 1" evidence="2">
    <location>
        <begin position="47"/>
        <end position="50"/>
    </location>
</feature>
<evidence type="ECO:0000259" key="4">
    <source>
        <dbReference type="Pfam" id="PF02834"/>
    </source>
</evidence>
<organism evidence="5 6">
    <name type="scientific">Pseudomonas segetis</name>
    <dbReference type="NCBI Taxonomy" id="298908"/>
    <lineage>
        <taxon>Bacteria</taxon>
        <taxon>Pseudomonadati</taxon>
        <taxon>Pseudomonadota</taxon>
        <taxon>Gammaproteobacteria</taxon>
        <taxon>Pseudomonadales</taxon>
        <taxon>Pseudomonadaceae</taxon>
        <taxon>Pseudomonas</taxon>
    </lineage>
</organism>
<comment type="catalytic activity">
    <reaction evidence="2">
        <text>a 3'-end 2',3'-cyclophospho-ribonucleotide-RNA + H2O = a 3'-end 2'-phospho-ribonucleotide-RNA + H(+)</text>
        <dbReference type="Rhea" id="RHEA:11828"/>
        <dbReference type="Rhea" id="RHEA-COMP:10464"/>
        <dbReference type="Rhea" id="RHEA-COMP:17353"/>
        <dbReference type="ChEBI" id="CHEBI:15377"/>
        <dbReference type="ChEBI" id="CHEBI:15378"/>
        <dbReference type="ChEBI" id="CHEBI:83064"/>
        <dbReference type="ChEBI" id="CHEBI:173113"/>
        <dbReference type="EC" id="3.1.4.58"/>
    </reaction>
</comment>
<evidence type="ECO:0000256" key="3">
    <source>
        <dbReference type="SAM" id="Phobius"/>
    </source>
</evidence>
<feature type="transmembrane region" description="Helical" evidence="3">
    <location>
        <begin position="49"/>
        <end position="68"/>
    </location>
</feature>
<comment type="similarity">
    <text evidence="2">Belongs to the 2H phosphoesterase superfamily. ThpR family.</text>
</comment>
<evidence type="ECO:0000313" key="5">
    <source>
        <dbReference type="EMBL" id="SNS32543.1"/>
    </source>
</evidence>
<dbReference type="GO" id="GO:0004113">
    <property type="term" value="F:2',3'-cyclic-nucleotide 3'-phosphodiesterase activity"/>
    <property type="evidence" value="ECO:0007669"/>
    <property type="project" value="InterPro"/>
</dbReference>
<dbReference type="NCBIfam" id="TIGR02258">
    <property type="entry name" value="2_5_ligase"/>
    <property type="match status" value="1"/>
</dbReference>
<keyword evidence="3" id="KW-0472">Membrane</keyword>
<protein>
    <recommendedName>
        <fullName evidence="2">RNA 2',3'-cyclic phosphodiesterase</fullName>
        <shortName evidence="2">RNA 2',3'-CPDase</shortName>
        <ecNumber evidence="2">3.1.4.58</ecNumber>
    </recommendedName>
</protein>
<evidence type="ECO:0000256" key="2">
    <source>
        <dbReference type="HAMAP-Rule" id="MF_01940"/>
    </source>
</evidence>
<accession>A0A239DLH7</accession>
<evidence type="ECO:0000313" key="6">
    <source>
        <dbReference type="Proteomes" id="UP000242915"/>
    </source>
</evidence>
<dbReference type="SUPFAM" id="SSF55144">
    <property type="entry name" value="LigT-like"/>
    <property type="match status" value="1"/>
</dbReference>
<dbReference type="PANTHER" id="PTHR35561">
    <property type="entry name" value="RNA 2',3'-CYCLIC PHOSPHODIESTERASE"/>
    <property type="match status" value="1"/>
</dbReference>
<dbReference type="InterPro" id="IPR009097">
    <property type="entry name" value="Cyclic_Pdiesterase"/>
</dbReference>
<dbReference type="PANTHER" id="PTHR35561:SF1">
    <property type="entry name" value="RNA 2',3'-CYCLIC PHOSPHODIESTERASE"/>
    <property type="match status" value="1"/>
</dbReference>
<keyword evidence="3" id="KW-0812">Transmembrane</keyword>
<comment type="function">
    <text evidence="2">Hydrolyzes RNA 2',3'-cyclic phosphodiester to an RNA 2'-phosphomonoester.</text>
</comment>
<sequence>MPLLNAEPSKRLFFALPCSAVQRSAISQWRRHLQLRSGRPVVAENFHLTLAFLGAVPVSMIGAICAAIDHMPVSNKSMSLCLDTLDVWRQSNILLLAPQDPPPALGRLVYALEQALLPFGLVLDKREFRAHLTLSRDYRMAVPEAVTPPEFWLKTDHFVLYESHKGRYRALAQWPL</sequence>
<reference evidence="6" key="1">
    <citation type="submission" date="2017-06" db="EMBL/GenBank/DDBJ databases">
        <authorList>
            <person name="Varghese N."/>
            <person name="Submissions S."/>
        </authorList>
    </citation>
    <scope>NUCLEOTIDE SEQUENCE [LARGE SCALE GENOMIC DNA]</scope>
    <source>
        <strain evidence="6">CIP 108523</strain>
    </source>
</reference>
<keyword evidence="3" id="KW-1133">Transmembrane helix</keyword>
<dbReference type="HAMAP" id="MF_01940">
    <property type="entry name" value="RNA_CPDase"/>
    <property type="match status" value="1"/>
</dbReference>
<keyword evidence="5" id="KW-0436">Ligase</keyword>
<keyword evidence="1 2" id="KW-0378">Hydrolase</keyword>
<dbReference type="EMBL" id="FZOG01000002">
    <property type="protein sequence ID" value="SNS32543.1"/>
    <property type="molecule type" value="Genomic_DNA"/>
</dbReference>
<dbReference type="GO" id="GO:0008664">
    <property type="term" value="F:RNA 2',3'-cyclic 3'-phosphodiesterase activity"/>
    <property type="evidence" value="ECO:0007669"/>
    <property type="project" value="UniProtKB-EC"/>
</dbReference>
<dbReference type="EC" id="3.1.4.58" evidence="2"/>
<dbReference type="Pfam" id="PF02834">
    <property type="entry name" value="LigT_PEase"/>
    <property type="match status" value="1"/>
</dbReference>
<dbReference type="InterPro" id="IPR014051">
    <property type="entry name" value="Phosphoesterase_HXTX"/>
</dbReference>
<feature type="active site" description="Proton acceptor" evidence="2">
    <location>
        <position position="131"/>
    </location>
</feature>
<evidence type="ECO:0000256" key="1">
    <source>
        <dbReference type="ARBA" id="ARBA00022801"/>
    </source>
</evidence>
<feature type="domain" description="Phosphoesterase HXTX" evidence="4">
    <location>
        <begin position="23"/>
        <end position="89"/>
    </location>
</feature>